<reference evidence="3" key="2">
    <citation type="submission" date="2012-01" db="EMBL/GenBank/DDBJ databases">
        <title>Complete sequence of chromosome of Rahnella aquatilis CIP 78.65.</title>
        <authorList>
            <person name="Lucas S."/>
            <person name="Han J."/>
            <person name="Lapidus A."/>
            <person name="Cheng J.-F."/>
            <person name="Goodwin L."/>
            <person name="Pitluck S."/>
            <person name="Peters L."/>
            <person name="Ovchinnikova G."/>
            <person name="Held B."/>
            <person name="Detter J.C."/>
            <person name="Han C."/>
            <person name="Tapia R."/>
            <person name="Land M."/>
            <person name="Hauser L."/>
            <person name="Kyrpides N."/>
            <person name="Ivanova N."/>
            <person name="Pagani I."/>
            <person name="Sobecky P."/>
            <person name="Martinez R."/>
            <person name="Woyke T."/>
        </authorList>
    </citation>
    <scope>NUCLEOTIDE SEQUENCE [LARGE SCALE GENOMIC DNA]</scope>
    <source>
        <strain evidence="3">ATCC 33071 / DSM 4594 / JCM 1683 / NBRC 105701 / NCIMB 13365 / CIP 78.65</strain>
    </source>
</reference>
<dbReference type="KEGG" id="raq:Rahaq2_4035"/>
<keyword evidence="1" id="KW-1133">Transmembrane helix</keyword>
<dbReference type="HOGENOM" id="CLU_3065360_0_0_6"/>
<dbReference type="Proteomes" id="UP000009010">
    <property type="component" value="Chromosome"/>
</dbReference>
<evidence type="ECO:0000313" key="2">
    <source>
        <dbReference type="EMBL" id="AEX53808.1"/>
    </source>
</evidence>
<protein>
    <submittedName>
        <fullName evidence="2">Uncharacterized protein</fullName>
    </submittedName>
</protein>
<sequence length="53" mass="6123">MVRSYHTNLSYRPVLFNALKPLKRLISFQKNKLILCKIMILASSVAGAYYPHN</sequence>
<dbReference type="AlphaFoldDB" id="H2ITG8"/>
<gene>
    <name evidence="2" type="ordered locus">Rahaq2_4035</name>
</gene>
<name>H2ITG8_RAHAC</name>
<reference evidence="2 3" key="1">
    <citation type="journal article" date="2012" name="J. Bacteriol.">
        <title>Complete Genome Sequence of Rahnella aquatilis CIP 78.65.</title>
        <authorList>
            <person name="Martinez R.J."/>
            <person name="Bruce D."/>
            <person name="Detter C."/>
            <person name="Goodwin L.A."/>
            <person name="Han J."/>
            <person name="Han C.S."/>
            <person name="Held B."/>
            <person name="Land M.L."/>
            <person name="Mikhailova N."/>
            <person name="Nolan M."/>
            <person name="Pennacchio L."/>
            <person name="Pitluck S."/>
            <person name="Tapia R."/>
            <person name="Woyke T."/>
            <person name="Sobecky P.A."/>
        </authorList>
    </citation>
    <scope>NUCLEOTIDE SEQUENCE [LARGE SCALE GENOMIC DNA]</scope>
    <source>
        <strain evidence="3">ATCC 33071 / DSM 4594 / JCM 1683 / NBRC 105701 / NCIMB 13365 / CIP 78.65</strain>
    </source>
</reference>
<keyword evidence="3" id="KW-1185">Reference proteome</keyword>
<keyword evidence="1" id="KW-0472">Membrane</keyword>
<accession>H2ITG8</accession>
<evidence type="ECO:0000313" key="3">
    <source>
        <dbReference type="Proteomes" id="UP000009010"/>
    </source>
</evidence>
<dbReference type="EMBL" id="CP003244">
    <property type="protein sequence ID" value="AEX53808.1"/>
    <property type="molecule type" value="Genomic_DNA"/>
</dbReference>
<feature type="transmembrane region" description="Helical" evidence="1">
    <location>
        <begin position="33"/>
        <end position="50"/>
    </location>
</feature>
<keyword evidence="1" id="KW-0812">Transmembrane</keyword>
<evidence type="ECO:0000256" key="1">
    <source>
        <dbReference type="SAM" id="Phobius"/>
    </source>
</evidence>
<organism evidence="2 3">
    <name type="scientific">Rahnella aquatilis (strain ATCC 33071 / DSM 4594 / JCM 1683 / NBRC 105701 / NCIMB 13365 / CIP 78.65)</name>
    <dbReference type="NCBI Taxonomy" id="745277"/>
    <lineage>
        <taxon>Bacteria</taxon>
        <taxon>Pseudomonadati</taxon>
        <taxon>Pseudomonadota</taxon>
        <taxon>Gammaproteobacteria</taxon>
        <taxon>Enterobacterales</taxon>
        <taxon>Yersiniaceae</taxon>
        <taxon>Rahnella</taxon>
    </lineage>
</organism>
<proteinExistence type="predicted"/>